<dbReference type="InterPro" id="IPR058488">
    <property type="entry name" value="DUF8175"/>
</dbReference>
<sequence>MSRYEDEVEGEGGVGGMSPGGERGYGDASSRGDEGGYGDGGYGGTGQTRTRLPDRPGDVYGGARRGRGGSSRNTVTVVAVVVLLIAAIAFANRGGGGGGGDGSGSASNGSRSGDRAKPAPTTATGKRPVDTKTSGIPTGYAHDQQGAQSAATNYAVAMGGTGMFNADTRHVIVDTVYTEAAAGKLRNAMDDAYSPSFLDRLGLKPDGSPPEGSTFVSRTVPVGSKVKEYDNDSATVAVWYMGLIGMAGPGSTDPVTTSWSTWTFDLRWTDGDWKIVSDSQKDGPTPVPGDDKAAASDEISKAVEEYGGFTYAR</sequence>
<evidence type="ECO:0000256" key="2">
    <source>
        <dbReference type="SAM" id="Phobius"/>
    </source>
</evidence>
<proteinExistence type="predicted"/>
<feature type="compositionally biased region" description="Gly residues" evidence="1">
    <location>
        <begin position="11"/>
        <end position="23"/>
    </location>
</feature>
<dbReference type="AlphaFoldDB" id="F3NCF9"/>
<feature type="compositionally biased region" description="Gly residues" evidence="1">
    <location>
        <begin position="35"/>
        <end position="46"/>
    </location>
</feature>
<gene>
    <name evidence="4" type="ORF">SGM_0820</name>
</gene>
<feature type="region of interest" description="Disordered" evidence="1">
    <location>
        <begin position="95"/>
        <end position="145"/>
    </location>
</feature>
<evidence type="ECO:0000313" key="4">
    <source>
        <dbReference type="EMBL" id="EGG48885.1"/>
    </source>
</evidence>
<evidence type="ECO:0000259" key="3">
    <source>
        <dbReference type="Pfam" id="PF26526"/>
    </source>
</evidence>
<dbReference type="Pfam" id="PF26526">
    <property type="entry name" value="DUF8175"/>
    <property type="match status" value="1"/>
</dbReference>
<keyword evidence="2" id="KW-1133">Transmembrane helix</keyword>
<feature type="region of interest" description="Disordered" evidence="1">
    <location>
        <begin position="276"/>
        <end position="297"/>
    </location>
</feature>
<evidence type="ECO:0000313" key="5">
    <source>
        <dbReference type="Proteomes" id="UP000003022"/>
    </source>
</evidence>
<accession>F3NCF9</accession>
<reference evidence="4 5" key="1">
    <citation type="journal article" date="2011" name="J. Bacteriol.">
        <title>Draft genome sequence of the marine bacterium Streptomyces griseoaurantiacus M045, which produces novel manumycin-type antibiotics with a pABA core component.</title>
        <authorList>
            <person name="Li F."/>
            <person name="Jiang P."/>
            <person name="Zheng H."/>
            <person name="Wang S."/>
            <person name="Zhao G."/>
            <person name="Qin S."/>
            <person name="Liu Z."/>
        </authorList>
    </citation>
    <scope>NUCLEOTIDE SEQUENCE [LARGE SCALE GENOMIC DNA]</scope>
    <source>
        <strain evidence="4 5">M045</strain>
    </source>
</reference>
<feature type="compositionally biased region" description="Acidic residues" evidence="1">
    <location>
        <begin position="1"/>
        <end position="10"/>
    </location>
</feature>
<keyword evidence="2" id="KW-0812">Transmembrane</keyword>
<feature type="domain" description="DUF8175" evidence="3">
    <location>
        <begin position="128"/>
        <end position="285"/>
    </location>
</feature>
<evidence type="ECO:0000256" key="1">
    <source>
        <dbReference type="SAM" id="MobiDB-lite"/>
    </source>
</evidence>
<dbReference type="EMBL" id="AEYX01000012">
    <property type="protein sequence ID" value="EGG48885.1"/>
    <property type="molecule type" value="Genomic_DNA"/>
</dbReference>
<dbReference type="STRING" id="996637.SGM_0820"/>
<keyword evidence="2" id="KW-0472">Membrane</keyword>
<feature type="transmembrane region" description="Helical" evidence="2">
    <location>
        <begin position="74"/>
        <end position="91"/>
    </location>
</feature>
<dbReference type="eggNOG" id="ENOG5033DYY">
    <property type="taxonomic scope" value="Bacteria"/>
</dbReference>
<feature type="region of interest" description="Disordered" evidence="1">
    <location>
        <begin position="1"/>
        <end position="70"/>
    </location>
</feature>
<organism evidence="4 5">
    <name type="scientific">Streptomyces griseoaurantiacus M045</name>
    <dbReference type="NCBI Taxonomy" id="996637"/>
    <lineage>
        <taxon>Bacteria</taxon>
        <taxon>Bacillati</taxon>
        <taxon>Actinomycetota</taxon>
        <taxon>Actinomycetes</taxon>
        <taxon>Kitasatosporales</taxon>
        <taxon>Streptomycetaceae</taxon>
        <taxon>Streptomyces</taxon>
        <taxon>Streptomyces aurantiacus group</taxon>
    </lineage>
</organism>
<protein>
    <submittedName>
        <fullName evidence="4">Putative integral membrane protein</fullName>
    </submittedName>
</protein>
<dbReference type="Proteomes" id="UP000003022">
    <property type="component" value="Unassembled WGS sequence"/>
</dbReference>
<comment type="caution">
    <text evidence="4">The sequence shown here is derived from an EMBL/GenBank/DDBJ whole genome shotgun (WGS) entry which is preliminary data.</text>
</comment>
<name>F3NCF9_9ACTN</name>
<keyword evidence="5" id="KW-1185">Reference proteome</keyword>